<dbReference type="EMBL" id="CM047580">
    <property type="protein sequence ID" value="KAI9920986.1"/>
    <property type="molecule type" value="Genomic_DNA"/>
</dbReference>
<comment type="caution">
    <text evidence="1">The sequence shown here is derived from an EMBL/GenBank/DDBJ whole genome shotgun (WGS) entry which is preliminary data.</text>
</comment>
<keyword evidence="2" id="KW-1185">Reference proteome</keyword>
<dbReference type="Proteomes" id="UP001163321">
    <property type="component" value="Chromosome 1"/>
</dbReference>
<reference evidence="1 2" key="1">
    <citation type="journal article" date="2022" name="bioRxiv">
        <title>The genome of the oomycete Peronosclerospora sorghi, a cosmopolitan pathogen of maize and sorghum, is inflated with dispersed pseudogenes.</title>
        <authorList>
            <person name="Fletcher K."/>
            <person name="Martin F."/>
            <person name="Isakeit T."/>
            <person name="Cavanaugh K."/>
            <person name="Magill C."/>
            <person name="Michelmore R."/>
        </authorList>
    </citation>
    <scope>NUCLEOTIDE SEQUENCE [LARGE SCALE GENOMIC DNA]</scope>
    <source>
        <strain evidence="1">P6</strain>
    </source>
</reference>
<protein>
    <submittedName>
        <fullName evidence="1">Uncharacterized protein</fullName>
    </submittedName>
</protein>
<gene>
    <name evidence="1" type="ORF">PsorP6_001501</name>
</gene>
<accession>A0ACC0WSP3</accession>
<sequence length="67" mass="7353">MFAMKALSAAIAKAGIPFHEFMHESYTTRNIAASYSHCVTQLDPASVESIPTALPLIVKKTGRFKKK</sequence>
<evidence type="ECO:0000313" key="2">
    <source>
        <dbReference type="Proteomes" id="UP001163321"/>
    </source>
</evidence>
<evidence type="ECO:0000313" key="1">
    <source>
        <dbReference type="EMBL" id="KAI9920986.1"/>
    </source>
</evidence>
<name>A0ACC0WSP3_9STRA</name>
<proteinExistence type="predicted"/>
<organism evidence="1 2">
    <name type="scientific">Peronosclerospora sorghi</name>
    <dbReference type="NCBI Taxonomy" id="230839"/>
    <lineage>
        <taxon>Eukaryota</taxon>
        <taxon>Sar</taxon>
        <taxon>Stramenopiles</taxon>
        <taxon>Oomycota</taxon>
        <taxon>Peronosporomycetes</taxon>
        <taxon>Peronosporales</taxon>
        <taxon>Peronosporaceae</taxon>
        <taxon>Peronosclerospora</taxon>
    </lineage>
</organism>